<reference evidence="2" key="3">
    <citation type="submission" date="2024-09" db="EMBL/GenBank/DDBJ databases">
        <authorList>
            <person name="Sun Q."/>
        </authorList>
    </citation>
    <scope>NUCLEOTIDE SEQUENCE</scope>
    <source>
        <strain evidence="2">NBRC 107106</strain>
    </source>
</reference>
<comment type="caution">
    <text evidence="2">The sequence shown here is derived from an EMBL/GenBank/DDBJ whole genome shotgun (WGS) entry which is preliminary data.</text>
</comment>
<reference evidence="2" key="1">
    <citation type="journal article" date="2014" name="Int. J. Syst. Evol. Microbiol.">
        <title>Complete genome sequence of Corynebacterium casei LMG S-19264T (=DSM 44701T), isolated from a smear-ripened cheese.</title>
        <authorList>
            <consortium name="US DOE Joint Genome Institute (JGI-PGF)"/>
            <person name="Walter F."/>
            <person name="Albersmeier A."/>
            <person name="Kalinowski J."/>
            <person name="Ruckert C."/>
        </authorList>
    </citation>
    <scope>NUCLEOTIDE SEQUENCE [LARGE SCALE GENOMIC DNA]</scope>
    <source>
        <strain evidence="2">NBRC 107106</strain>
    </source>
</reference>
<dbReference type="RefSeq" id="WP_264822371.1">
    <property type="nucleotide sequence ID" value="NZ_CP110249.1"/>
</dbReference>
<dbReference type="EMBL" id="JBHTAX010000002">
    <property type="protein sequence ID" value="MFC7191976.1"/>
    <property type="molecule type" value="Genomic_DNA"/>
</dbReference>
<reference evidence="4" key="2">
    <citation type="journal article" date="2019" name="Int. J. Syst. Evol. Microbiol.">
        <title>The Global Catalogue of Microorganisms (GCM) 10K type strain sequencing project: providing services to taxonomists for standard genome sequencing and annotation.</title>
        <authorList>
            <consortium name="The Broad Institute Genomics Platform"/>
            <consortium name="The Broad Institute Genome Sequencing Center for Infectious Disease"/>
            <person name="Wu L."/>
            <person name="Ma J."/>
        </authorList>
    </citation>
    <scope>NUCLEOTIDE SEQUENCE [LARGE SCALE GENOMIC DNA]</scope>
    <source>
        <strain evidence="4">RDMS1</strain>
    </source>
</reference>
<evidence type="ECO:0000313" key="3">
    <source>
        <dbReference type="EMBL" id="MFC7191976.1"/>
    </source>
</evidence>
<proteinExistence type="predicted"/>
<name>A0ABD5YXB9_9EURY</name>
<evidence type="ECO:0000313" key="1">
    <source>
        <dbReference type="EMBL" id="MFC7188398.1"/>
    </source>
</evidence>
<dbReference type="Proteomes" id="UP001596417">
    <property type="component" value="Unassembled WGS sequence"/>
</dbReference>
<sequence length="64" mass="7452">MSKWDGEPEFEEDAAITARNINSALENLTQIPAYVLSADEMEEFKQAQMALRELHHGFEEYYNE</sequence>
<protein>
    <submittedName>
        <fullName evidence="2">Uncharacterized protein</fullName>
    </submittedName>
</protein>
<dbReference type="AlphaFoldDB" id="A0ABD5YXB9"/>
<accession>A0ABD5YXB9</accession>
<dbReference type="EMBL" id="JBHTAX010000001">
    <property type="protein sequence ID" value="MFC7188398.1"/>
    <property type="molecule type" value="Genomic_DNA"/>
</dbReference>
<keyword evidence="4" id="KW-1185">Reference proteome</keyword>
<dbReference type="GeneID" id="76201701"/>
<gene>
    <name evidence="1" type="ORF">ACFQL7_00030</name>
    <name evidence="2" type="ORF">ACFQL7_20375</name>
    <name evidence="3" type="ORF">ACFQL7_20715</name>
</gene>
<evidence type="ECO:0000313" key="4">
    <source>
        <dbReference type="Proteomes" id="UP001596417"/>
    </source>
</evidence>
<organism evidence="2 4">
    <name type="scientific">Halocatena marina</name>
    <dbReference type="NCBI Taxonomy" id="2934937"/>
    <lineage>
        <taxon>Archaea</taxon>
        <taxon>Methanobacteriati</taxon>
        <taxon>Methanobacteriota</taxon>
        <taxon>Stenosarchaea group</taxon>
        <taxon>Halobacteria</taxon>
        <taxon>Halobacteriales</taxon>
        <taxon>Natronomonadaceae</taxon>
        <taxon>Halocatena</taxon>
    </lineage>
</organism>
<evidence type="ECO:0000313" key="2">
    <source>
        <dbReference type="EMBL" id="MFC7191911.1"/>
    </source>
</evidence>
<dbReference type="EMBL" id="JBHTAX010000001">
    <property type="protein sequence ID" value="MFC7191911.1"/>
    <property type="molecule type" value="Genomic_DNA"/>
</dbReference>